<comment type="caution">
    <text evidence="1">The sequence shown here is derived from an EMBL/GenBank/DDBJ whole genome shotgun (WGS) entry which is preliminary data.</text>
</comment>
<protein>
    <recommendedName>
        <fullName evidence="3">Major facilitator superfamily (MFS) profile domain-containing protein</fullName>
    </recommendedName>
</protein>
<dbReference type="EMBL" id="JBBJCI010000035">
    <property type="protein sequence ID" value="KAK7253218.1"/>
    <property type="molecule type" value="Genomic_DNA"/>
</dbReference>
<accession>A0ABR1GBF6</accession>
<evidence type="ECO:0000313" key="1">
    <source>
        <dbReference type="EMBL" id="KAK7253218.1"/>
    </source>
</evidence>
<gene>
    <name evidence="1" type="ORF">SO694_00001051</name>
</gene>
<reference evidence="1 2" key="1">
    <citation type="submission" date="2024-03" db="EMBL/GenBank/DDBJ databases">
        <title>Aureococcus anophagefferens CCMP1851 and Kratosvirus quantuckense: Draft genome of a second virus-susceptible host strain in the model system.</title>
        <authorList>
            <person name="Chase E."/>
            <person name="Truchon A.R."/>
            <person name="Schepens W."/>
            <person name="Wilhelm S.W."/>
        </authorList>
    </citation>
    <scope>NUCLEOTIDE SEQUENCE [LARGE SCALE GENOMIC DNA]</scope>
    <source>
        <strain evidence="1 2">CCMP1851</strain>
    </source>
</reference>
<evidence type="ECO:0008006" key="3">
    <source>
        <dbReference type="Google" id="ProtNLM"/>
    </source>
</evidence>
<keyword evidence="2" id="KW-1185">Reference proteome</keyword>
<evidence type="ECO:0000313" key="2">
    <source>
        <dbReference type="Proteomes" id="UP001363151"/>
    </source>
</evidence>
<dbReference type="Proteomes" id="UP001363151">
    <property type="component" value="Unassembled WGS sequence"/>
</dbReference>
<organism evidence="1 2">
    <name type="scientific">Aureococcus anophagefferens</name>
    <name type="common">Harmful bloom alga</name>
    <dbReference type="NCBI Taxonomy" id="44056"/>
    <lineage>
        <taxon>Eukaryota</taxon>
        <taxon>Sar</taxon>
        <taxon>Stramenopiles</taxon>
        <taxon>Ochrophyta</taxon>
        <taxon>Pelagophyceae</taxon>
        <taxon>Pelagomonadales</taxon>
        <taxon>Pelagomonadaceae</taxon>
        <taxon>Aureococcus</taxon>
    </lineage>
</organism>
<sequence>MNGAGAFDKYASVASSFAPVILAQFLVPTLDASYGREFRSVGLVLSGPAALDVLGGVGAI</sequence>
<name>A0ABR1GBF6_AURAN</name>
<proteinExistence type="predicted"/>